<proteinExistence type="inferred from homology"/>
<evidence type="ECO:0000256" key="3">
    <source>
        <dbReference type="ARBA" id="ARBA00022448"/>
    </source>
</evidence>
<dbReference type="InterPro" id="IPR050173">
    <property type="entry name" value="ABC_transporter_C-like"/>
</dbReference>
<dbReference type="SUPFAM" id="SSF52540">
    <property type="entry name" value="P-loop containing nucleoside triphosphate hydrolases"/>
    <property type="match status" value="2"/>
</dbReference>
<comment type="similarity">
    <text evidence="2">Belongs to the ABC transporter superfamily. ABCC family. Conjugate transporter (TC 3.A.1.208) subfamily.</text>
</comment>
<dbReference type="InterPro" id="IPR011527">
    <property type="entry name" value="ABC1_TM_dom"/>
</dbReference>
<evidence type="ECO:0000256" key="1">
    <source>
        <dbReference type="ARBA" id="ARBA00004141"/>
    </source>
</evidence>
<feature type="domain" description="ABC transmembrane type-1" evidence="14">
    <location>
        <begin position="998"/>
        <end position="1249"/>
    </location>
</feature>
<dbReference type="OrthoDB" id="6500128at2759"/>
<evidence type="ECO:0000313" key="15">
    <source>
        <dbReference type="EMBL" id="KAG5942352.1"/>
    </source>
</evidence>
<keyword evidence="9 12" id="KW-0472">Membrane</keyword>
<dbReference type="SUPFAM" id="SSF90123">
    <property type="entry name" value="ABC transporter transmembrane region"/>
    <property type="match status" value="2"/>
</dbReference>
<evidence type="ECO:0000256" key="11">
    <source>
        <dbReference type="SAM" id="MobiDB-lite"/>
    </source>
</evidence>
<keyword evidence="5" id="KW-0677">Repeat</keyword>
<dbReference type="Pfam" id="PF00005">
    <property type="entry name" value="ABC_tran"/>
    <property type="match status" value="2"/>
</dbReference>
<dbReference type="PROSITE" id="PS00211">
    <property type="entry name" value="ABC_TRANSPORTER_1"/>
    <property type="match status" value="1"/>
</dbReference>
<dbReference type="CDD" id="cd03250">
    <property type="entry name" value="ABCC_MRP_domain1"/>
    <property type="match status" value="1"/>
</dbReference>
<keyword evidence="6" id="KW-0547">Nucleotide-binding</keyword>
<protein>
    <submittedName>
        <fullName evidence="15">Uncharacterized protein</fullName>
    </submittedName>
</protein>
<gene>
    <name evidence="15" type="ORF">E4U60_007389</name>
</gene>
<comment type="subcellular location">
    <subcellularLocation>
        <location evidence="1">Membrane</location>
        <topology evidence="1">Multi-pass membrane protein</topology>
    </subcellularLocation>
</comment>
<dbReference type="InterPro" id="IPR003593">
    <property type="entry name" value="AAA+_ATPase"/>
</dbReference>
<dbReference type="PROSITE" id="PS50893">
    <property type="entry name" value="ABC_TRANSPORTER_2"/>
    <property type="match status" value="2"/>
</dbReference>
<feature type="transmembrane region" description="Helical" evidence="12">
    <location>
        <begin position="520"/>
        <end position="542"/>
    </location>
</feature>
<dbReference type="Gene3D" id="1.20.1560.10">
    <property type="entry name" value="ABC transporter type 1, transmembrane domain"/>
    <property type="match status" value="2"/>
</dbReference>
<feature type="transmembrane region" description="Helical" evidence="12">
    <location>
        <begin position="6"/>
        <end position="29"/>
    </location>
</feature>
<feature type="transmembrane region" description="Helical" evidence="12">
    <location>
        <begin position="1110"/>
        <end position="1128"/>
    </location>
</feature>
<feature type="domain" description="ABC transporter" evidence="13">
    <location>
        <begin position="605"/>
        <end position="857"/>
    </location>
</feature>
<keyword evidence="4 12" id="KW-0812">Transmembrane</keyword>
<dbReference type="PROSITE" id="PS50929">
    <property type="entry name" value="ABC_TM1F"/>
    <property type="match status" value="2"/>
</dbReference>
<sequence length="1582" mass="173278">MNDAILLPLCAAGLGVTCLSSLPGLFALLSQLRDRMPRDNFYEDVDGKSTPESMAAFSNKAPKICLLISSVIGFGLSIVATILSILDPLGDDLALENWLSNGCWAAIALQAMFIKMNHSPVKSHDLGLWAFLSSLVTAAVTIAEASYVSNYASPRNNAQLIVRIVNVFVLIPVLFSCITIPRRPEVFYKGEKVDDEWTTSVLSRYTWSWVSDLLQTAQRKGDLDTKDIPRPDHTIRTENLVDVWNTANYQGGLLQSLLKAYGARVFVQWIIILIRCGIGIGPFWAMLRLVQLLEDRDAGMGTPRELWGLVFLMGLFTLGEQWLDGWVVWFSITKLFAPVRGQLSALIFEKSLRRKNVKNAEKAIEGDTSGEGNNGKKDDEGDDDDSVLKSKQAIANLVGVDTKHISDFAIMQLYIISSIGKLFLYSGYLVNLIGWIPFGAGILAWSFVLPANTIAARFYLKAETRLMKNRDKKLAVVNEALLGMRQIKFSALEGQWEKKIHAMREIEISSLKSVFKADSILFFCWVASPILLAATSLAVYAITNGHLAPSIAFVSIGIFKSLEVSLSVLPELLTSAIDTLVSIRRIDKYLKGPEMKNNLTEGHDIAFDNATIAWPVDDEVPEEERFILNNINLSFPAGELSVISGKTGTGKSLLLSALLGECDLMNGTIFVPPTVASPFDRHDDKAHPGNWILPGAVAYVGQSPWLESASLRDNILFGLPFFKNRYDAVLEVCALKKDIEILTDGDQTELGANGINLSGGQKWRLTLARAIYSRAEILIMDDIFSAVDAHVGRHIFEKCIAGPICKGRTRLLVTHHVALVEPLTKYLVELGDGTILHCGLTSDLAEDGTLALIKSHEQSQQKIQVDDATDEATAVNSQDHFFEEVDDLDEGANTLHKVPSKTAKTFVADEVRAKGNVKAHVYGTFLSSSGGWVFWGICAVLFIMFEAGNLGRNWWVRIWTGASEKTSSAAASEHGMAYGLSYQHSSLHSATTSHNLTASGQSEHDLSYYLWVYIAIAAASGIIGTLRFIWSFIMSIKAARTLFRRILFTIMRTRLRWLDTVPVGRVLNRMTADFDIIDNRITMDMGFFFWRVLGLLGVCVAALLVSRLMIPLAVVLFAAGAFVAIKFLDGARPVKRLESNAKSPVFELFNSSLAGVSTLRAFRKTQVYVDRMHGLLDTWDTISVHNWTLNRWLGFRMALLGSIFTTVVGIIVVGSSFVDAALAGFTLSFALDFSGNMLMAIRGYATLELDMNAAERVIEYTEVETEDLGGEIPPAAWPATGNMEVKDLVVGYSDDMPPVLKGVSFDVKNNERIGVIGRTGAGKSSLTLALFRFLEARSGQVKIDGIDISKIRLHDLRSRLAIIPQDPVLFSGTIRTNLDPFEDHTDEELKDCLSRVHLVDSVPATPANGPSSSSQSSSSQSSSSSSSSAPATAAAAAAADMSTTAPKNANIFRDLSSGISESGGNLSQGQRQLLCIARAIVSRPKVMVLDEATSAVDMATDALIQRSIREEFTDSTLIVIAHRLSTIADFDRILVLSEGAVAEFGTPRELWDREGGIFRDMCEHSGEKTKLRDIILAAGVVG</sequence>
<evidence type="ECO:0000259" key="14">
    <source>
        <dbReference type="PROSITE" id="PS50929"/>
    </source>
</evidence>
<organism evidence="15 16">
    <name type="scientific">Claviceps pazoutovae</name>
    <dbReference type="NCBI Taxonomy" id="1649127"/>
    <lineage>
        <taxon>Eukaryota</taxon>
        <taxon>Fungi</taxon>
        <taxon>Dikarya</taxon>
        <taxon>Ascomycota</taxon>
        <taxon>Pezizomycotina</taxon>
        <taxon>Sordariomycetes</taxon>
        <taxon>Hypocreomycetidae</taxon>
        <taxon>Hypocreales</taxon>
        <taxon>Clavicipitaceae</taxon>
        <taxon>Claviceps</taxon>
    </lineage>
</organism>
<keyword evidence="10" id="KW-0325">Glycoprotein</keyword>
<feature type="region of interest" description="Disordered" evidence="11">
    <location>
        <begin position="1401"/>
        <end position="1428"/>
    </location>
</feature>
<keyword evidence="8 12" id="KW-1133">Transmembrane helix</keyword>
<feature type="transmembrane region" description="Helical" evidence="12">
    <location>
        <begin position="160"/>
        <end position="180"/>
    </location>
</feature>
<evidence type="ECO:0000256" key="6">
    <source>
        <dbReference type="ARBA" id="ARBA00022741"/>
    </source>
</evidence>
<feature type="transmembrane region" description="Helical" evidence="12">
    <location>
        <begin position="64"/>
        <end position="86"/>
    </location>
</feature>
<dbReference type="EMBL" id="SRPO01000082">
    <property type="protein sequence ID" value="KAG5942352.1"/>
    <property type="molecule type" value="Genomic_DNA"/>
</dbReference>
<evidence type="ECO:0000256" key="7">
    <source>
        <dbReference type="ARBA" id="ARBA00022840"/>
    </source>
</evidence>
<dbReference type="InterPro" id="IPR003439">
    <property type="entry name" value="ABC_transporter-like_ATP-bd"/>
</dbReference>
<dbReference type="Proteomes" id="UP000706124">
    <property type="component" value="Unassembled WGS sequence"/>
</dbReference>
<comment type="caution">
    <text evidence="15">The sequence shown here is derived from an EMBL/GenBank/DDBJ whole genome shotgun (WGS) entry which is preliminary data.</text>
</comment>
<dbReference type="GO" id="GO:0016020">
    <property type="term" value="C:membrane"/>
    <property type="evidence" value="ECO:0007669"/>
    <property type="project" value="UniProtKB-SubCell"/>
</dbReference>
<feature type="compositionally biased region" description="Low complexity" evidence="11">
    <location>
        <begin position="1410"/>
        <end position="1428"/>
    </location>
</feature>
<dbReference type="Gene3D" id="3.40.50.300">
    <property type="entry name" value="P-loop containing nucleotide triphosphate hydrolases"/>
    <property type="match status" value="2"/>
</dbReference>
<feature type="transmembrane region" description="Helical" evidence="12">
    <location>
        <begin position="1087"/>
        <end position="1104"/>
    </location>
</feature>
<evidence type="ECO:0000256" key="4">
    <source>
        <dbReference type="ARBA" id="ARBA00022692"/>
    </source>
</evidence>
<dbReference type="CDD" id="cd18596">
    <property type="entry name" value="ABC_6TM_VMR1_D1_like"/>
    <property type="match status" value="1"/>
</dbReference>
<feature type="domain" description="ABC transporter" evidence="13">
    <location>
        <begin position="1283"/>
        <end position="1563"/>
    </location>
</feature>
<dbReference type="GO" id="GO:0005524">
    <property type="term" value="F:ATP binding"/>
    <property type="evidence" value="ECO:0007669"/>
    <property type="project" value="UniProtKB-KW"/>
</dbReference>
<feature type="transmembrane region" description="Helical" evidence="12">
    <location>
        <begin position="126"/>
        <end position="148"/>
    </location>
</feature>
<name>A0A9P7MFR5_9HYPO</name>
<evidence type="ECO:0000256" key="12">
    <source>
        <dbReference type="SAM" id="Phobius"/>
    </source>
</evidence>
<feature type="transmembrane region" description="Helical" evidence="12">
    <location>
        <begin position="548"/>
        <end position="569"/>
    </location>
</feature>
<reference evidence="15 16" key="1">
    <citation type="journal article" date="2020" name="bioRxiv">
        <title>Whole genome comparisons of ergot fungi reveals the divergence and evolution of species within the genus Claviceps are the result of varying mechanisms driving genome evolution and host range expansion.</title>
        <authorList>
            <person name="Wyka S.A."/>
            <person name="Mondo S.J."/>
            <person name="Liu M."/>
            <person name="Dettman J."/>
            <person name="Nalam V."/>
            <person name="Broders K.D."/>
        </authorList>
    </citation>
    <scope>NUCLEOTIDE SEQUENCE [LARGE SCALE GENOMIC DNA]</scope>
    <source>
        <strain evidence="15 16">CCC 1485</strain>
    </source>
</reference>
<keyword evidence="3" id="KW-0813">Transport</keyword>
<dbReference type="PANTHER" id="PTHR24223">
    <property type="entry name" value="ATP-BINDING CASSETTE SUB-FAMILY C"/>
    <property type="match status" value="1"/>
</dbReference>
<dbReference type="InterPro" id="IPR017871">
    <property type="entry name" value="ABC_transporter-like_CS"/>
</dbReference>
<dbReference type="GO" id="GO:0140359">
    <property type="term" value="F:ABC-type transporter activity"/>
    <property type="evidence" value="ECO:0007669"/>
    <property type="project" value="InterPro"/>
</dbReference>
<keyword evidence="16" id="KW-1185">Reference proteome</keyword>
<evidence type="ECO:0000256" key="2">
    <source>
        <dbReference type="ARBA" id="ARBA00009726"/>
    </source>
</evidence>
<dbReference type="InterPro" id="IPR027417">
    <property type="entry name" value="P-loop_NTPase"/>
</dbReference>
<evidence type="ECO:0000256" key="5">
    <source>
        <dbReference type="ARBA" id="ARBA00022737"/>
    </source>
</evidence>
<evidence type="ECO:0000313" key="16">
    <source>
        <dbReference type="Proteomes" id="UP000706124"/>
    </source>
</evidence>
<dbReference type="GO" id="GO:0016887">
    <property type="term" value="F:ATP hydrolysis activity"/>
    <property type="evidence" value="ECO:0007669"/>
    <property type="project" value="InterPro"/>
</dbReference>
<feature type="transmembrane region" description="Helical" evidence="12">
    <location>
        <begin position="306"/>
        <end position="330"/>
    </location>
</feature>
<dbReference type="Pfam" id="PF00664">
    <property type="entry name" value="ABC_membrane"/>
    <property type="match status" value="2"/>
</dbReference>
<evidence type="ECO:0000259" key="13">
    <source>
        <dbReference type="PROSITE" id="PS50893"/>
    </source>
</evidence>
<feature type="transmembrane region" description="Helical" evidence="12">
    <location>
        <begin position="265"/>
        <end position="286"/>
    </location>
</feature>
<accession>A0A9P7MFR5</accession>
<keyword evidence="7" id="KW-0067">ATP-binding</keyword>
<dbReference type="PANTHER" id="PTHR24223:SF456">
    <property type="entry name" value="MULTIDRUG RESISTANCE-ASSOCIATED PROTEIN LETHAL(2)03659"/>
    <property type="match status" value="1"/>
</dbReference>
<dbReference type="CDD" id="cd18604">
    <property type="entry name" value="ABC_6TM_VMR1_D2_like"/>
    <property type="match status" value="1"/>
</dbReference>
<dbReference type="SMART" id="SM00382">
    <property type="entry name" value="AAA"/>
    <property type="match status" value="2"/>
</dbReference>
<feature type="region of interest" description="Disordered" evidence="11">
    <location>
        <begin position="363"/>
        <end position="385"/>
    </location>
</feature>
<evidence type="ECO:0000256" key="10">
    <source>
        <dbReference type="ARBA" id="ARBA00023180"/>
    </source>
</evidence>
<dbReference type="InterPro" id="IPR036640">
    <property type="entry name" value="ABC1_TM_sf"/>
</dbReference>
<evidence type="ECO:0000256" key="9">
    <source>
        <dbReference type="ARBA" id="ARBA00023136"/>
    </source>
</evidence>
<feature type="domain" description="ABC transmembrane type-1" evidence="14">
    <location>
        <begin position="394"/>
        <end position="578"/>
    </location>
</feature>
<dbReference type="FunFam" id="3.40.50.300:FF:000825">
    <property type="entry name" value="ABC bile acid transporter"/>
    <property type="match status" value="1"/>
</dbReference>
<dbReference type="CDD" id="cd03244">
    <property type="entry name" value="ABCC_MRP_domain2"/>
    <property type="match status" value="1"/>
</dbReference>
<feature type="transmembrane region" description="Helical" evidence="12">
    <location>
        <begin position="1193"/>
        <end position="1214"/>
    </location>
</feature>
<feature type="transmembrane region" description="Helical" evidence="12">
    <location>
        <begin position="921"/>
        <end position="945"/>
    </location>
</feature>
<evidence type="ECO:0000256" key="8">
    <source>
        <dbReference type="ARBA" id="ARBA00022989"/>
    </source>
</evidence>
<feature type="transmembrane region" description="Helical" evidence="12">
    <location>
        <begin position="1008"/>
        <end position="1030"/>
    </location>
</feature>